<dbReference type="InterPro" id="IPR012910">
    <property type="entry name" value="Plug_dom"/>
</dbReference>
<dbReference type="InterPro" id="IPR008969">
    <property type="entry name" value="CarboxyPept-like_regulatory"/>
</dbReference>
<evidence type="ECO:0000256" key="1">
    <source>
        <dbReference type="PROSITE-ProRule" id="PRU01360"/>
    </source>
</evidence>
<evidence type="ECO:0000313" key="3">
    <source>
        <dbReference type="EMBL" id="CAG5072707.1"/>
    </source>
</evidence>
<reference evidence="3 4" key="1">
    <citation type="submission" date="2021-04" db="EMBL/GenBank/DDBJ databases">
        <authorList>
            <person name="Rodrigo-Torres L."/>
            <person name="Arahal R. D."/>
            <person name="Lucena T."/>
        </authorList>
    </citation>
    <scope>NUCLEOTIDE SEQUENCE [LARGE SCALE GENOMIC DNA]</scope>
    <source>
        <strain evidence="3 4">CECT 9623</strain>
    </source>
</reference>
<dbReference type="PROSITE" id="PS52016">
    <property type="entry name" value="TONB_DEPENDENT_REC_3"/>
    <property type="match status" value="1"/>
</dbReference>
<dbReference type="InterPro" id="IPR023997">
    <property type="entry name" value="TonB-dep_OMP_SusC/RagA_CS"/>
</dbReference>
<keyword evidence="1" id="KW-0472">Membrane</keyword>
<protein>
    <submittedName>
        <fullName evidence="3">TonB-dependent receptor P26</fullName>
    </submittedName>
</protein>
<feature type="domain" description="TonB-dependent receptor plug" evidence="2">
    <location>
        <begin position="248"/>
        <end position="349"/>
    </location>
</feature>
<dbReference type="InterPro" id="IPR039426">
    <property type="entry name" value="TonB-dep_rcpt-like"/>
</dbReference>
<dbReference type="InterPro" id="IPR023996">
    <property type="entry name" value="TonB-dep_OMP_SusC/RagA"/>
</dbReference>
<keyword evidence="1" id="KW-1134">Transmembrane beta strand</keyword>
<dbReference type="RefSeq" id="WP_215235542.1">
    <property type="nucleotide sequence ID" value="NZ_CAJRAU010000006.1"/>
</dbReference>
<dbReference type="Proteomes" id="UP000679725">
    <property type="component" value="Unassembled WGS sequence"/>
</dbReference>
<dbReference type="NCBIfam" id="TIGR04056">
    <property type="entry name" value="OMP_RagA_SusC"/>
    <property type="match status" value="1"/>
</dbReference>
<organism evidence="3 4">
    <name type="scientific">Dyadobacter linearis</name>
    <dbReference type="NCBI Taxonomy" id="2823330"/>
    <lineage>
        <taxon>Bacteria</taxon>
        <taxon>Pseudomonadati</taxon>
        <taxon>Bacteroidota</taxon>
        <taxon>Cytophagia</taxon>
        <taxon>Cytophagales</taxon>
        <taxon>Spirosomataceae</taxon>
        <taxon>Dyadobacter</taxon>
    </lineage>
</organism>
<keyword evidence="1" id="KW-0813">Transport</keyword>
<comment type="similarity">
    <text evidence="1">Belongs to the TonB-dependent receptor family.</text>
</comment>
<sequence length="1152" mass="128013">MRQKFRFISIWSAAVFLSLSIEVSAQILALSPQHKVSQERTETQVKQVREVILQLKELYKADILFEEKLLEGLEARGMTVKPKSTLEENLRQLLTPVGLRHRKVKGNSFVILPASTNAAGTPEITPNQRKGPDHSNLKTLGSEVPRVMIAPQQAEIVVKGRVTDSEKNEALPGVSVLLKGSTAGVITDEKGEFEIKVADTSAVLVFSFIGFTSQETSVGTKSFVSMVLQPALNSLEELVVVGYGTQKKVNLTGSVATMDAKQLSVVPSGNVGNLLAGNLPGLISVQRSGEPGKDDPTLSIRGFGNALVVVDGIVGRDFYRLDPNEIESITILKDAASASVYGVSGGNGVILVTTKKGVSGKPELSYSMNYSVQHVTKYPRLVNSEEFATLKNEAAVNIGGTPVYSQADVQKFRDGSDPINFPNYNYYDLYVRDYTPVVQQNLSVRGGSDKIKYFFLLGGHKATAMWGEGDQTYKKYNFRSNVEAQINDNLKVSVDIGARSETRNDLVQDAYLMASWLQYSWPIVNPKTPDGKISNNNYGLSGYLEPELSGYARNRRNALQGNLAIDYKIPFIDGLNARFLAAYDLLYDDSKHWQKQIKHHVWDPATGTSRVVGGRDSNFLVLGKGENSSSRIQASLNYNKLIANHHNVGALLLYEENEIKGTSISARRDNYVVPIDQLFAGPLLGQTNSGTAMDDGRQSLVGRFSYDYDGKYLLEYSFRYDGSPRFPVERRWGLFSGVSAGWRLSEEKFISDRLPFLGNLKLRGSYGESGNDNTGAFQYLAGYNYPSQTYIMGGNEVSSGLVDAGVPNPNITWERTSMFNAGIDFGLKNHLLDVEFDIFRRQRKGMLGTRALQLPSTFGAGLPAENLNADQTSGMELVVSHSNKISQVKFNISGNVSFSKSKWTDYEQGEFPSQDAYWRNSVQGRWKNRFWGLKAVGQFQSEEEILSSPVQDALGNSTLLPGDIKYQDFNNDGVINDYDGQPLGRGEIPEIMYGLNLNASWKKFSVTMNWQGGANFVMQMQHFLIQPFANDMSTYAYFMDRWHRADITNPDSEWIPGRYPAIRNNGTNNNNRFSSFWLKDASYIRLKALNINYTVDLPQLKRIGVKSLTAFLSGQNLVTFSGLEYMDPETPTGRNSVYPLQKTYNLGFNITF</sequence>
<dbReference type="Pfam" id="PF13715">
    <property type="entry name" value="CarbopepD_reg_2"/>
    <property type="match status" value="1"/>
</dbReference>
<dbReference type="InterPro" id="IPR037066">
    <property type="entry name" value="Plug_dom_sf"/>
</dbReference>
<evidence type="ECO:0000313" key="4">
    <source>
        <dbReference type="Proteomes" id="UP000679725"/>
    </source>
</evidence>
<keyword evidence="1" id="KW-0812">Transmembrane</keyword>
<dbReference type="EMBL" id="CAJRAU010000006">
    <property type="protein sequence ID" value="CAG5072707.1"/>
    <property type="molecule type" value="Genomic_DNA"/>
</dbReference>
<accession>A0ABM8UVB3</accession>
<name>A0ABM8UVB3_9BACT</name>
<dbReference type="SUPFAM" id="SSF49464">
    <property type="entry name" value="Carboxypeptidase regulatory domain-like"/>
    <property type="match status" value="1"/>
</dbReference>
<dbReference type="NCBIfam" id="TIGR04057">
    <property type="entry name" value="SusC_RagA_signa"/>
    <property type="match status" value="1"/>
</dbReference>
<keyword evidence="4" id="KW-1185">Reference proteome</keyword>
<dbReference type="Gene3D" id="2.60.40.1120">
    <property type="entry name" value="Carboxypeptidase-like, regulatory domain"/>
    <property type="match status" value="1"/>
</dbReference>
<gene>
    <name evidence="3" type="ORF">DYBT9623_04268</name>
</gene>
<dbReference type="SUPFAM" id="SSF56935">
    <property type="entry name" value="Porins"/>
    <property type="match status" value="1"/>
</dbReference>
<evidence type="ECO:0000259" key="2">
    <source>
        <dbReference type="Pfam" id="PF07715"/>
    </source>
</evidence>
<keyword evidence="1" id="KW-0998">Cell outer membrane</keyword>
<comment type="caution">
    <text evidence="3">The sequence shown here is derived from an EMBL/GenBank/DDBJ whole genome shotgun (WGS) entry which is preliminary data.</text>
</comment>
<proteinExistence type="inferred from homology"/>
<keyword evidence="3" id="KW-0675">Receptor</keyword>
<dbReference type="Pfam" id="PF07715">
    <property type="entry name" value="Plug"/>
    <property type="match status" value="1"/>
</dbReference>
<comment type="subcellular location">
    <subcellularLocation>
        <location evidence="1">Cell outer membrane</location>
        <topology evidence="1">Multi-pass membrane protein</topology>
    </subcellularLocation>
</comment>
<dbReference type="Gene3D" id="2.170.130.10">
    <property type="entry name" value="TonB-dependent receptor, plug domain"/>
    <property type="match status" value="1"/>
</dbReference>